<proteinExistence type="predicted"/>
<protein>
    <recommendedName>
        <fullName evidence="1">LUD domain-containing protein</fullName>
    </recommendedName>
</protein>
<dbReference type="eggNOG" id="COG1139">
    <property type="taxonomic scope" value="Bacteria"/>
</dbReference>
<evidence type="ECO:0000313" key="3">
    <source>
        <dbReference type="Proteomes" id="UP000002217"/>
    </source>
</evidence>
<dbReference type="PANTHER" id="PTHR36179:SF2">
    <property type="entry name" value="LUD DOMAIN-CONTAINING PROTEIN"/>
    <property type="match status" value="1"/>
</dbReference>
<feature type="domain" description="LUD" evidence="1">
    <location>
        <begin position="17"/>
        <end position="210"/>
    </location>
</feature>
<gene>
    <name evidence="2" type="ordered locus">Dtox_2921</name>
</gene>
<reference evidence="2 3" key="1">
    <citation type="journal article" date="2009" name="Stand. Genomic Sci.">
        <title>Complete genome sequence of Desulfotomaculum acetoxidans type strain (5575).</title>
        <authorList>
            <person name="Spring S."/>
            <person name="Lapidus A."/>
            <person name="Schroder M."/>
            <person name="Gleim D."/>
            <person name="Sims D."/>
            <person name="Meincke L."/>
            <person name="Glavina Del Rio T."/>
            <person name="Tice H."/>
            <person name="Copeland A."/>
            <person name="Cheng J.F."/>
            <person name="Lucas S."/>
            <person name="Chen F."/>
            <person name="Nolan M."/>
            <person name="Bruce D."/>
            <person name="Goodwin L."/>
            <person name="Pitluck S."/>
            <person name="Ivanova N."/>
            <person name="Mavromatis K."/>
            <person name="Mikhailova N."/>
            <person name="Pati A."/>
            <person name="Chen A."/>
            <person name="Palaniappan K."/>
            <person name="Land M."/>
            <person name="Hauser L."/>
            <person name="Chang Y.J."/>
            <person name="Jeffries C.D."/>
            <person name="Chain P."/>
            <person name="Saunders E."/>
            <person name="Brettin T."/>
            <person name="Detter J.C."/>
            <person name="Goker M."/>
            <person name="Bristow J."/>
            <person name="Eisen J.A."/>
            <person name="Markowitz V."/>
            <person name="Hugenholtz P."/>
            <person name="Kyrpides N.C."/>
            <person name="Klenk H.P."/>
            <person name="Han C."/>
        </authorList>
    </citation>
    <scope>NUCLEOTIDE SEQUENCE [LARGE SCALE GENOMIC DNA]</scope>
    <source>
        <strain evidence="3">ATCC 49208 / DSM 771 / VKM B-1644</strain>
    </source>
</reference>
<dbReference type="RefSeq" id="WP_015758369.1">
    <property type="nucleotide sequence ID" value="NC_013216.1"/>
</dbReference>
<dbReference type="PANTHER" id="PTHR36179">
    <property type="entry name" value="LUD_DOM DOMAIN-CONTAINING PROTEIN"/>
    <property type="match status" value="1"/>
</dbReference>
<dbReference type="SUPFAM" id="SSF100950">
    <property type="entry name" value="NagB/RpiA/CoA transferase-like"/>
    <property type="match status" value="1"/>
</dbReference>
<sequence length="216" mass="23657">MSLTWEMNNWKYEQRCMKAVEALNKKGFTAVYCADSGKAVDYILKESGEAVTIGFGGSMSVTGLQLGDKLKEMGKQLLNHGVADLSQEERLEIMRRQLNCDLFLTGTNALTLTGCLVNTDGAGNRVAAMIFGPRKVIVVAGRNKLVSDTEGALHRIKDYAAPPNAKRLKCNTPCAVTGFCADCSSPDRICRITSVIEYKPRFTDIHVLVVNEDLGF</sequence>
<dbReference type="KEGG" id="dae:Dtox_2921"/>
<dbReference type="HOGENOM" id="CLU_107893_1_0_9"/>
<dbReference type="InterPro" id="IPR009501">
    <property type="entry name" value="UCP020269"/>
</dbReference>
<dbReference type="PIRSF" id="PIRSF020269">
    <property type="entry name" value="DUF1121"/>
    <property type="match status" value="1"/>
</dbReference>
<dbReference type="InterPro" id="IPR003741">
    <property type="entry name" value="LUD_dom"/>
</dbReference>
<dbReference type="AlphaFoldDB" id="C8W2J3"/>
<dbReference type="EMBL" id="CP001720">
    <property type="protein sequence ID" value="ACV63677.1"/>
    <property type="molecule type" value="Genomic_DNA"/>
</dbReference>
<organism evidence="2 3">
    <name type="scientific">Desulfofarcimen acetoxidans (strain ATCC 49208 / DSM 771 / KCTC 5769 / VKM B-1644 / 5575)</name>
    <name type="common">Desulfotomaculum acetoxidans</name>
    <dbReference type="NCBI Taxonomy" id="485916"/>
    <lineage>
        <taxon>Bacteria</taxon>
        <taxon>Bacillati</taxon>
        <taxon>Bacillota</taxon>
        <taxon>Clostridia</taxon>
        <taxon>Eubacteriales</taxon>
        <taxon>Peptococcaceae</taxon>
        <taxon>Desulfofarcimen</taxon>
    </lineage>
</organism>
<evidence type="ECO:0000313" key="2">
    <source>
        <dbReference type="EMBL" id="ACV63677.1"/>
    </source>
</evidence>
<dbReference type="OrthoDB" id="9809147at2"/>
<dbReference type="Proteomes" id="UP000002217">
    <property type="component" value="Chromosome"/>
</dbReference>
<name>C8W2J3_DESAS</name>
<dbReference type="STRING" id="485916.Dtox_2921"/>
<accession>C8W2J3</accession>
<keyword evidence="3" id="KW-1185">Reference proteome</keyword>
<dbReference type="Pfam" id="PF02589">
    <property type="entry name" value="LUD_dom"/>
    <property type="match status" value="1"/>
</dbReference>
<dbReference type="InterPro" id="IPR037171">
    <property type="entry name" value="NagB/RpiA_transferase-like"/>
</dbReference>
<evidence type="ECO:0000259" key="1">
    <source>
        <dbReference type="Pfam" id="PF02589"/>
    </source>
</evidence>